<dbReference type="SMART" id="SM00382">
    <property type="entry name" value="AAA"/>
    <property type="match status" value="1"/>
</dbReference>
<dbReference type="InterPro" id="IPR027417">
    <property type="entry name" value="P-loop_NTPase"/>
</dbReference>
<evidence type="ECO:0000313" key="12">
    <source>
        <dbReference type="Proteomes" id="UP000245921"/>
    </source>
</evidence>
<feature type="transmembrane region" description="Helical" evidence="8">
    <location>
        <begin position="164"/>
        <end position="183"/>
    </location>
</feature>
<feature type="transmembrane region" description="Helical" evidence="8">
    <location>
        <begin position="141"/>
        <end position="158"/>
    </location>
</feature>
<feature type="domain" description="ABC transmembrane type-1" evidence="10">
    <location>
        <begin position="19"/>
        <end position="305"/>
    </location>
</feature>
<evidence type="ECO:0000259" key="9">
    <source>
        <dbReference type="PROSITE" id="PS50893"/>
    </source>
</evidence>
<evidence type="ECO:0000256" key="2">
    <source>
        <dbReference type="ARBA" id="ARBA00022448"/>
    </source>
</evidence>
<dbReference type="Proteomes" id="UP000245921">
    <property type="component" value="Unassembled WGS sequence"/>
</dbReference>
<feature type="transmembrane region" description="Helical" evidence="8">
    <location>
        <begin position="20"/>
        <end position="45"/>
    </location>
</feature>
<dbReference type="RefSeq" id="WP_109605945.1">
    <property type="nucleotide sequence ID" value="NZ_QGGI01000019.1"/>
</dbReference>
<keyword evidence="3 8" id="KW-0812">Transmembrane</keyword>
<keyword evidence="7 8" id="KW-0472">Membrane</keyword>
<evidence type="ECO:0000256" key="5">
    <source>
        <dbReference type="ARBA" id="ARBA00022840"/>
    </source>
</evidence>
<accession>A0AA45HHZ6</accession>
<dbReference type="FunFam" id="3.40.50.300:FF:000287">
    <property type="entry name" value="Multidrug ABC transporter ATP-binding protein"/>
    <property type="match status" value="1"/>
</dbReference>
<dbReference type="GO" id="GO:0005524">
    <property type="term" value="F:ATP binding"/>
    <property type="evidence" value="ECO:0007669"/>
    <property type="project" value="UniProtKB-KW"/>
</dbReference>
<dbReference type="PANTHER" id="PTHR24221:SF397">
    <property type="entry name" value="ABC TRANSPORTER, ATP-BINDING TRANSMEMBRANE PROTEIN"/>
    <property type="match status" value="1"/>
</dbReference>
<dbReference type="Gene3D" id="3.40.50.300">
    <property type="entry name" value="P-loop containing nucleotide triphosphate hydrolases"/>
    <property type="match status" value="1"/>
</dbReference>
<dbReference type="GO" id="GO:0140359">
    <property type="term" value="F:ABC-type transporter activity"/>
    <property type="evidence" value="ECO:0007669"/>
    <property type="project" value="InterPro"/>
</dbReference>
<dbReference type="CDD" id="cd07346">
    <property type="entry name" value="ABC_6TM_exporters"/>
    <property type="match status" value="1"/>
</dbReference>
<dbReference type="InterPro" id="IPR003593">
    <property type="entry name" value="AAA+_ATPase"/>
</dbReference>
<organism evidence="11 12">
    <name type="scientific">Oceanotoga teriensis</name>
    <dbReference type="NCBI Taxonomy" id="515440"/>
    <lineage>
        <taxon>Bacteria</taxon>
        <taxon>Thermotogati</taxon>
        <taxon>Thermotogota</taxon>
        <taxon>Thermotogae</taxon>
        <taxon>Petrotogales</taxon>
        <taxon>Petrotogaceae</taxon>
        <taxon>Oceanotoga</taxon>
    </lineage>
</organism>
<dbReference type="GO" id="GO:0034040">
    <property type="term" value="F:ATPase-coupled lipid transmembrane transporter activity"/>
    <property type="evidence" value="ECO:0007669"/>
    <property type="project" value="TreeGrafter"/>
</dbReference>
<keyword evidence="4" id="KW-0547">Nucleotide-binding</keyword>
<dbReference type="GO" id="GO:0016887">
    <property type="term" value="F:ATP hydrolysis activity"/>
    <property type="evidence" value="ECO:0007669"/>
    <property type="project" value="InterPro"/>
</dbReference>
<dbReference type="Pfam" id="PF00005">
    <property type="entry name" value="ABC_tran"/>
    <property type="match status" value="1"/>
</dbReference>
<keyword evidence="12" id="KW-1185">Reference proteome</keyword>
<keyword evidence="2" id="KW-0813">Transport</keyword>
<name>A0AA45HHZ6_9BACT</name>
<evidence type="ECO:0000256" key="6">
    <source>
        <dbReference type="ARBA" id="ARBA00022989"/>
    </source>
</evidence>
<dbReference type="EMBL" id="QGGI01000019">
    <property type="protein sequence ID" value="PWJ88263.1"/>
    <property type="molecule type" value="Genomic_DNA"/>
</dbReference>
<dbReference type="PROSITE" id="PS00211">
    <property type="entry name" value="ABC_TRANSPORTER_1"/>
    <property type="match status" value="1"/>
</dbReference>
<gene>
    <name evidence="11" type="ORF">C7380_11923</name>
</gene>
<evidence type="ECO:0000256" key="4">
    <source>
        <dbReference type="ARBA" id="ARBA00022741"/>
    </source>
</evidence>
<reference evidence="11 12" key="1">
    <citation type="submission" date="2018-05" db="EMBL/GenBank/DDBJ databases">
        <title>Genomic Encyclopedia of Type Strains, Phase IV (KMG-IV): sequencing the most valuable type-strain genomes for metagenomic binning, comparative biology and taxonomic classification.</title>
        <authorList>
            <person name="Goeker M."/>
        </authorList>
    </citation>
    <scope>NUCLEOTIDE SEQUENCE [LARGE SCALE GENOMIC DNA]</scope>
    <source>
        <strain evidence="11 12">DSM 24906</strain>
    </source>
</reference>
<dbReference type="SUPFAM" id="SSF52540">
    <property type="entry name" value="P-loop containing nucleoside triphosphate hydrolases"/>
    <property type="match status" value="1"/>
</dbReference>
<dbReference type="AlphaFoldDB" id="A0AA45HHZ6"/>
<comment type="caution">
    <text evidence="11">The sequence shown here is derived from an EMBL/GenBank/DDBJ whole genome shotgun (WGS) entry which is preliminary data.</text>
</comment>
<dbReference type="InterPro" id="IPR017871">
    <property type="entry name" value="ABC_transporter-like_CS"/>
</dbReference>
<evidence type="ECO:0000256" key="1">
    <source>
        <dbReference type="ARBA" id="ARBA00004651"/>
    </source>
</evidence>
<dbReference type="SUPFAM" id="SSF90123">
    <property type="entry name" value="ABC transporter transmembrane region"/>
    <property type="match status" value="1"/>
</dbReference>
<dbReference type="InterPro" id="IPR036640">
    <property type="entry name" value="ABC1_TM_sf"/>
</dbReference>
<dbReference type="PROSITE" id="PS50893">
    <property type="entry name" value="ABC_TRANSPORTER_2"/>
    <property type="match status" value="1"/>
</dbReference>
<evidence type="ECO:0000256" key="3">
    <source>
        <dbReference type="ARBA" id="ARBA00022692"/>
    </source>
</evidence>
<dbReference type="InterPro" id="IPR011527">
    <property type="entry name" value="ABC1_TM_dom"/>
</dbReference>
<keyword evidence="6 8" id="KW-1133">Transmembrane helix</keyword>
<proteinExistence type="predicted"/>
<dbReference type="InterPro" id="IPR003439">
    <property type="entry name" value="ABC_transporter-like_ATP-bd"/>
</dbReference>
<dbReference type="Pfam" id="PF00664">
    <property type="entry name" value="ABC_membrane"/>
    <property type="match status" value="1"/>
</dbReference>
<evidence type="ECO:0000256" key="8">
    <source>
        <dbReference type="SAM" id="Phobius"/>
    </source>
</evidence>
<feature type="domain" description="ABC transporter" evidence="9">
    <location>
        <begin position="335"/>
        <end position="568"/>
    </location>
</feature>
<keyword evidence="5 11" id="KW-0067">ATP-binding</keyword>
<evidence type="ECO:0000313" key="11">
    <source>
        <dbReference type="EMBL" id="PWJ88263.1"/>
    </source>
</evidence>
<feature type="transmembrane region" description="Helical" evidence="8">
    <location>
        <begin position="253"/>
        <end position="270"/>
    </location>
</feature>
<comment type="subcellular location">
    <subcellularLocation>
        <location evidence="1">Cell membrane</location>
        <topology evidence="1">Multi-pass membrane protein</topology>
    </subcellularLocation>
</comment>
<evidence type="ECO:0000256" key="7">
    <source>
        <dbReference type="ARBA" id="ARBA00023136"/>
    </source>
</evidence>
<dbReference type="InterPro" id="IPR039421">
    <property type="entry name" value="Type_1_exporter"/>
</dbReference>
<dbReference type="PROSITE" id="PS50929">
    <property type="entry name" value="ABC_TM1F"/>
    <property type="match status" value="1"/>
</dbReference>
<dbReference type="PANTHER" id="PTHR24221">
    <property type="entry name" value="ATP-BINDING CASSETTE SUB-FAMILY B"/>
    <property type="match status" value="1"/>
</dbReference>
<sequence length="579" mass="65176">MLKNYFALSDKGYKNLKQSIFIGVIYNISLMLPVGLLIYLLNSFITPFINDTEKSSMNFWIFSGIALLLFILLYIIEKIKYRLSYISAYEESANTRINLAEKIRTLPLSYFGKKNISDLTMTLMEDVTTLEHVLSHTAGEMVSAMISIVIIGVSLMFFNWKMAVALLAFVPIAVIMILVTKNIQHKNNKMVSKSKLKIYDSIQEILDNIKVIKGSNLEDIYYDKLKGKLDDSIKKALKVEFSTGSIIMSAQSILRLGFVTVIITGIYFIMNGQIDLMTFLIFMVIASRIFDPLSSVFMMLAEVIHSRSCVERMLEIENYEIQKGSKSVNLSSYDINLEDVYFSYEKESVIKGINLEIKQGEVTALVGPSGCGKSTISKLIARFWDINEGSIKIGGVDINTIDPEELLKNFSIVFQDVVLFNDTIYNNIKVGNMNASKQEIERVAKLARCDEFINKLSNGYETVIGENGYTLSGGERQRISIARALLKDAPIILLDEATASIDPENETLIQDAIGKLIKGKTVLIIAHRLRTIENVDKIVVINNGKVVEQGTNDELLELKGMYSKMLSLQKESAEWEIKQ</sequence>
<protein>
    <submittedName>
        <fullName evidence="11">ATP-binding cassette subfamily B protein</fullName>
    </submittedName>
</protein>
<feature type="transmembrane region" description="Helical" evidence="8">
    <location>
        <begin position="57"/>
        <end position="76"/>
    </location>
</feature>
<dbReference type="GO" id="GO:0005886">
    <property type="term" value="C:plasma membrane"/>
    <property type="evidence" value="ECO:0007669"/>
    <property type="project" value="UniProtKB-SubCell"/>
</dbReference>
<evidence type="ECO:0000259" key="10">
    <source>
        <dbReference type="PROSITE" id="PS50929"/>
    </source>
</evidence>
<dbReference type="Gene3D" id="1.20.1560.10">
    <property type="entry name" value="ABC transporter type 1, transmembrane domain"/>
    <property type="match status" value="1"/>
</dbReference>